<evidence type="ECO:0000256" key="5">
    <source>
        <dbReference type="HAMAP-Rule" id="MF_00265"/>
    </source>
</evidence>
<dbReference type="GO" id="GO:0000287">
    <property type="term" value="F:magnesium ion binding"/>
    <property type="evidence" value="ECO:0007669"/>
    <property type="project" value="UniProtKB-UniRule"/>
</dbReference>
<feature type="binding site" evidence="5">
    <location>
        <position position="109"/>
    </location>
    <ligand>
        <name>Mg(2+)</name>
        <dbReference type="ChEBI" id="CHEBI:18420"/>
    </ligand>
</feature>
<dbReference type="EC" id="3.1.-.-" evidence="5"/>
<evidence type="ECO:0000256" key="4">
    <source>
        <dbReference type="ARBA" id="ARBA00022801"/>
    </source>
</evidence>
<dbReference type="HAMAP" id="MF_00265">
    <property type="entry name" value="VapC_Nob1"/>
    <property type="match status" value="1"/>
</dbReference>
<keyword evidence="4 5" id="KW-0378">Hydrolase</keyword>
<dbReference type="GeneID" id="6165326"/>
<evidence type="ECO:0000256" key="3">
    <source>
        <dbReference type="ARBA" id="ARBA00022723"/>
    </source>
</evidence>
<dbReference type="RefSeq" id="WP_012349605.1">
    <property type="nucleotide sequence ID" value="NC_010525.1"/>
</dbReference>
<evidence type="ECO:0000256" key="2">
    <source>
        <dbReference type="ARBA" id="ARBA00022722"/>
    </source>
</evidence>
<keyword evidence="1 5" id="KW-1277">Toxin-antitoxin system</keyword>
<dbReference type="OrthoDB" id="275611at2157"/>
<keyword evidence="2 5" id="KW-0540">Nuclease</keyword>
<accession>B1YAV5</accession>
<comment type="cofactor">
    <cofactor evidence="5">
        <name>Mg(2+)</name>
        <dbReference type="ChEBI" id="CHEBI:18420"/>
    </cofactor>
</comment>
<dbReference type="GO" id="GO:0004540">
    <property type="term" value="F:RNA nuclease activity"/>
    <property type="evidence" value="ECO:0007669"/>
    <property type="project" value="InterPro"/>
</dbReference>
<name>B1YAV5_PYRNV</name>
<dbReference type="Proteomes" id="UP000001694">
    <property type="component" value="Chromosome"/>
</dbReference>
<protein>
    <recommendedName>
        <fullName evidence="5">Ribonuclease VapC</fullName>
        <shortName evidence="5">RNase VapC</shortName>
        <ecNumber evidence="5">3.1.-.-</ecNumber>
    </recommendedName>
    <alternativeName>
        <fullName evidence="5">Putative toxin VapC</fullName>
    </alternativeName>
</protein>
<evidence type="ECO:0000313" key="8">
    <source>
        <dbReference type="Proteomes" id="UP000001694"/>
    </source>
</evidence>
<dbReference type="AlphaFoldDB" id="B1YAV5"/>
<sequence>MIYLDTSALVKRYVEEPGSAEVDKLFESAYRGSAVLSTSIYNIGEAASALDKKARRGELTRGAEIAVLLMLRELKTLTRLGNFAIVPLGGAVLRRSITLTLRHHLYFADALQIASCLHVKCGALYTADAELAKAAEREGLKTVEI</sequence>
<dbReference type="GO" id="GO:0090729">
    <property type="term" value="F:toxin activity"/>
    <property type="evidence" value="ECO:0007669"/>
    <property type="project" value="UniProtKB-KW"/>
</dbReference>
<dbReference type="InterPro" id="IPR029060">
    <property type="entry name" value="PIN-like_dom_sf"/>
</dbReference>
<keyword evidence="5" id="KW-0460">Magnesium</keyword>
<keyword evidence="3 5" id="KW-0479">Metal-binding</keyword>
<dbReference type="SUPFAM" id="SSF88723">
    <property type="entry name" value="PIN domain-like"/>
    <property type="match status" value="1"/>
</dbReference>
<keyword evidence="5" id="KW-0800">Toxin</keyword>
<feature type="domain" description="PIN" evidence="6">
    <location>
        <begin position="2"/>
        <end position="136"/>
    </location>
</feature>
<dbReference type="EMBL" id="CP001014">
    <property type="protein sequence ID" value="ACB39184.1"/>
    <property type="molecule type" value="Genomic_DNA"/>
</dbReference>
<dbReference type="STRING" id="444157.Tneu_0230"/>
<gene>
    <name evidence="5" type="primary">vapC</name>
    <name evidence="7" type="ordered locus">Tneu_0230</name>
</gene>
<feature type="binding site" evidence="5">
    <location>
        <position position="5"/>
    </location>
    <ligand>
        <name>Mg(2+)</name>
        <dbReference type="ChEBI" id="CHEBI:18420"/>
    </ligand>
</feature>
<dbReference type="KEGG" id="tne:Tneu_0230"/>
<dbReference type="GO" id="GO:0016787">
    <property type="term" value="F:hydrolase activity"/>
    <property type="evidence" value="ECO:0007669"/>
    <property type="project" value="UniProtKB-KW"/>
</dbReference>
<evidence type="ECO:0000259" key="6">
    <source>
        <dbReference type="Pfam" id="PF01850"/>
    </source>
</evidence>
<organism evidence="7 8">
    <name type="scientific">Pyrobaculum neutrophilum (strain DSM 2338 / JCM 9278 / NBRC 100436 / V24Sta)</name>
    <name type="common">Thermoproteus neutrophilus</name>
    <dbReference type="NCBI Taxonomy" id="444157"/>
    <lineage>
        <taxon>Archaea</taxon>
        <taxon>Thermoproteota</taxon>
        <taxon>Thermoprotei</taxon>
        <taxon>Thermoproteales</taxon>
        <taxon>Thermoproteaceae</taxon>
        <taxon>Pyrobaculum</taxon>
    </lineage>
</organism>
<dbReference type="CDD" id="cd09874">
    <property type="entry name" value="PIN_MT3492-like"/>
    <property type="match status" value="1"/>
</dbReference>
<dbReference type="InterPro" id="IPR022907">
    <property type="entry name" value="VapC_family"/>
</dbReference>
<keyword evidence="8" id="KW-1185">Reference proteome</keyword>
<reference evidence="7" key="1">
    <citation type="submission" date="2008-03" db="EMBL/GenBank/DDBJ databases">
        <title>Complete sequence of Thermoproteus neutrophilus V24Sta.</title>
        <authorList>
            <consortium name="US DOE Joint Genome Institute"/>
            <person name="Copeland A."/>
            <person name="Lucas S."/>
            <person name="Lapidus A."/>
            <person name="Glavina del Rio T."/>
            <person name="Dalin E."/>
            <person name="Tice H."/>
            <person name="Bruce D."/>
            <person name="Goodwin L."/>
            <person name="Pitluck S."/>
            <person name="Sims D."/>
            <person name="Brettin T."/>
            <person name="Detter J.C."/>
            <person name="Han C."/>
            <person name="Kuske C.R."/>
            <person name="Schmutz J."/>
            <person name="Larimer F."/>
            <person name="Land M."/>
            <person name="Hauser L."/>
            <person name="Kyrpides N."/>
            <person name="Mikhailova N."/>
            <person name="Biddle J.F."/>
            <person name="Zhang Z."/>
            <person name="Fitz-Gibbon S.T."/>
            <person name="Lowe T.M."/>
            <person name="Saltikov C."/>
            <person name="House C.H."/>
            <person name="Richardson P."/>
        </authorList>
    </citation>
    <scope>NUCLEOTIDE SEQUENCE [LARGE SCALE GENOMIC DNA]</scope>
    <source>
        <strain evidence="7">V24Sta</strain>
    </source>
</reference>
<evidence type="ECO:0000256" key="1">
    <source>
        <dbReference type="ARBA" id="ARBA00022649"/>
    </source>
</evidence>
<comment type="function">
    <text evidence="5">Toxic component of a toxin-antitoxin (TA) system. An RNase.</text>
</comment>
<dbReference type="Gene3D" id="3.40.50.1010">
    <property type="entry name" value="5'-nuclease"/>
    <property type="match status" value="1"/>
</dbReference>
<dbReference type="HOGENOM" id="CLU_119496_2_0_2"/>
<dbReference type="eggNOG" id="arCOG00727">
    <property type="taxonomic scope" value="Archaea"/>
</dbReference>
<proteinExistence type="inferred from homology"/>
<dbReference type="InterPro" id="IPR002716">
    <property type="entry name" value="PIN_dom"/>
</dbReference>
<evidence type="ECO:0000313" key="7">
    <source>
        <dbReference type="EMBL" id="ACB39184.1"/>
    </source>
</evidence>
<dbReference type="Pfam" id="PF01850">
    <property type="entry name" value="PIN"/>
    <property type="match status" value="1"/>
</dbReference>
<comment type="similarity">
    <text evidence="5">Belongs to the PINc/VapC protein family.</text>
</comment>